<accession>A0ABN7XKS5</accession>
<gene>
    <name evidence="2" type="ORF">GMARGA_LOCUS44638</name>
</gene>
<organism evidence="2 3">
    <name type="scientific">Gigaspora margarita</name>
    <dbReference type="NCBI Taxonomy" id="4874"/>
    <lineage>
        <taxon>Eukaryota</taxon>
        <taxon>Fungi</taxon>
        <taxon>Fungi incertae sedis</taxon>
        <taxon>Mucoromycota</taxon>
        <taxon>Glomeromycotina</taxon>
        <taxon>Glomeromycetes</taxon>
        <taxon>Diversisporales</taxon>
        <taxon>Gigasporaceae</taxon>
        <taxon>Gigaspora</taxon>
    </lineage>
</organism>
<dbReference type="EMBL" id="CAJVQB010153425">
    <property type="protein sequence ID" value="CAG8855817.1"/>
    <property type="molecule type" value="Genomic_DNA"/>
</dbReference>
<sequence>HRGEGIIIPYRIEKGYPLHIDFTTLPDQVRRASKANSSLLQINYFESFQPGYYGTKGLAVILETLTEMFVQTKILTTNLCVSQSLSQYLAQVL</sequence>
<feature type="non-terminal residue" evidence="2">
    <location>
        <position position="93"/>
    </location>
</feature>
<reference evidence="2 3" key="1">
    <citation type="submission" date="2021-06" db="EMBL/GenBank/DDBJ databases">
        <authorList>
            <person name="Kallberg Y."/>
            <person name="Tangrot J."/>
            <person name="Rosling A."/>
        </authorList>
    </citation>
    <scope>NUCLEOTIDE SEQUENCE [LARGE SCALE GENOMIC DNA]</scope>
    <source>
        <strain evidence="2 3">120-4 pot B 10/14</strain>
    </source>
</reference>
<feature type="domain" description="Restriction of telomere capping protein 4 C-terminal" evidence="1">
    <location>
        <begin position="31"/>
        <end position="93"/>
    </location>
</feature>
<evidence type="ECO:0000313" key="2">
    <source>
        <dbReference type="EMBL" id="CAG8855817.1"/>
    </source>
</evidence>
<evidence type="ECO:0000259" key="1">
    <source>
        <dbReference type="Pfam" id="PF14474"/>
    </source>
</evidence>
<proteinExistence type="predicted"/>
<protein>
    <submittedName>
        <fullName evidence="2">12642_t:CDS:1</fullName>
    </submittedName>
</protein>
<dbReference type="Proteomes" id="UP000789901">
    <property type="component" value="Unassembled WGS sequence"/>
</dbReference>
<dbReference type="InterPro" id="IPR028094">
    <property type="entry name" value="RTC4_C"/>
</dbReference>
<feature type="non-terminal residue" evidence="2">
    <location>
        <position position="1"/>
    </location>
</feature>
<evidence type="ECO:0000313" key="3">
    <source>
        <dbReference type="Proteomes" id="UP000789901"/>
    </source>
</evidence>
<dbReference type="Pfam" id="PF14474">
    <property type="entry name" value="RTC4"/>
    <property type="match status" value="1"/>
</dbReference>
<comment type="caution">
    <text evidence="2">The sequence shown here is derived from an EMBL/GenBank/DDBJ whole genome shotgun (WGS) entry which is preliminary data.</text>
</comment>
<keyword evidence="3" id="KW-1185">Reference proteome</keyword>
<name>A0ABN7XKS5_GIGMA</name>